<comment type="caution">
    <text evidence="5">The sequence shown here is derived from an EMBL/GenBank/DDBJ whole genome shotgun (WGS) entry which is preliminary data.</text>
</comment>
<evidence type="ECO:0000313" key="6">
    <source>
        <dbReference type="Proteomes" id="UP001454086"/>
    </source>
</evidence>
<dbReference type="PANTHER" id="PTHR43537:SF5">
    <property type="entry name" value="UXU OPERON TRANSCRIPTIONAL REGULATOR"/>
    <property type="match status" value="1"/>
</dbReference>
<dbReference type="EMBL" id="JBBMFM010000046">
    <property type="protein sequence ID" value="MEQ2425950.1"/>
    <property type="molecule type" value="Genomic_DNA"/>
</dbReference>
<organism evidence="5 6">
    <name type="scientific">Enterocloster hominis</name>
    <name type="common">ex Hitch et al. 2024</name>
    <dbReference type="NCBI Taxonomy" id="1917870"/>
    <lineage>
        <taxon>Bacteria</taxon>
        <taxon>Bacillati</taxon>
        <taxon>Bacillota</taxon>
        <taxon>Clostridia</taxon>
        <taxon>Lachnospirales</taxon>
        <taxon>Lachnospiraceae</taxon>
        <taxon>Enterocloster</taxon>
    </lineage>
</organism>
<dbReference type="PRINTS" id="PR00035">
    <property type="entry name" value="HTHGNTR"/>
</dbReference>
<keyword evidence="1" id="KW-0805">Transcription regulation</keyword>
<dbReference type="PROSITE" id="PS50949">
    <property type="entry name" value="HTH_GNTR"/>
    <property type="match status" value="1"/>
</dbReference>
<dbReference type="SMART" id="SM00895">
    <property type="entry name" value="FCD"/>
    <property type="match status" value="1"/>
</dbReference>
<sequence length="229" mass="26046">MSFEKIKKDNIPDRVFQALKQEIVNGAFRPGDKLPPESTLSTELGVSKSSVKIAIQRLVTLGLVETKAGDGSYVRAFSPDEYISQMGEFLLSDSDISHITEYRLVTELATVGVAMERATPENFASMERIVDQMDKAMASGDFHLHAKLDYEFHREICRATQNEIFLLSDGIIGKMLRQHTSILNRAYLEKARLKPVPEEDVHRRLLKAIQRKDMEACRQCYVEMFAVFE</sequence>
<protein>
    <submittedName>
        <fullName evidence="5">FadR/GntR family transcriptional regulator</fullName>
    </submittedName>
</protein>
<dbReference type="PANTHER" id="PTHR43537">
    <property type="entry name" value="TRANSCRIPTIONAL REGULATOR, GNTR FAMILY"/>
    <property type="match status" value="1"/>
</dbReference>
<evidence type="ECO:0000256" key="3">
    <source>
        <dbReference type="ARBA" id="ARBA00023163"/>
    </source>
</evidence>
<proteinExistence type="predicted"/>
<dbReference type="RefSeq" id="WP_008724298.1">
    <property type="nucleotide sequence ID" value="NZ_JAJFDX010000006.1"/>
</dbReference>
<dbReference type="SUPFAM" id="SSF46785">
    <property type="entry name" value="Winged helix' DNA-binding domain"/>
    <property type="match status" value="1"/>
</dbReference>
<name>A0ABV1D6D3_9FIRM</name>
<dbReference type="Pfam" id="PF07729">
    <property type="entry name" value="FCD"/>
    <property type="match status" value="1"/>
</dbReference>
<evidence type="ECO:0000259" key="4">
    <source>
        <dbReference type="PROSITE" id="PS50949"/>
    </source>
</evidence>
<dbReference type="CDD" id="cd07377">
    <property type="entry name" value="WHTH_GntR"/>
    <property type="match status" value="1"/>
</dbReference>
<dbReference type="InterPro" id="IPR011711">
    <property type="entry name" value="GntR_C"/>
</dbReference>
<accession>A0ABV1D6D3</accession>
<dbReference type="Proteomes" id="UP001454086">
    <property type="component" value="Unassembled WGS sequence"/>
</dbReference>
<feature type="domain" description="HTH gntR-type" evidence="4">
    <location>
        <begin position="9"/>
        <end position="77"/>
    </location>
</feature>
<dbReference type="InterPro" id="IPR036388">
    <property type="entry name" value="WH-like_DNA-bd_sf"/>
</dbReference>
<gene>
    <name evidence="5" type="ORF">WMQ36_13290</name>
</gene>
<evidence type="ECO:0000256" key="1">
    <source>
        <dbReference type="ARBA" id="ARBA00023015"/>
    </source>
</evidence>
<evidence type="ECO:0000313" key="5">
    <source>
        <dbReference type="EMBL" id="MEQ2425950.1"/>
    </source>
</evidence>
<dbReference type="SMART" id="SM00345">
    <property type="entry name" value="HTH_GNTR"/>
    <property type="match status" value="1"/>
</dbReference>
<reference evidence="5 6" key="1">
    <citation type="submission" date="2024-03" db="EMBL/GenBank/DDBJ databases">
        <title>Human intestinal bacterial collection.</title>
        <authorList>
            <person name="Pauvert C."/>
            <person name="Hitch T.C.A."/>
            <person name="Clavel T."/>
        </authorList>
    </citation>
    <scope>NUCLEOTIDE SEQUENCE [LARGE SCALE GENOMIC DNA]</scope>
    <source>
        <strain evidence="5 6">CLA-SR-H021</strain>
    </source>
</reference>
<dbReference type="Gene3D" id="1.10.10.10">
    <property type="entry name" value="Winged helix-like DNA-binding domain superfamily/Winged helix DNA-binding domain"/>
    <property type="match status" value="1"/>
</dbReference>
<keyword evidence="6" id="KW-1185">Reference proteome</keyword>
<keyword evidence="2" id="KW-0238">DNA-binding</keyword>
<dbReference type="Pfam" id="PF00392">
    <property type="entry name" value="GntR"/>
    <property type="match status" value="1"/>
</dbReference>
<dbReference type="InterPro" id="IPR036390">
    <property type="entry name" value="WH_DNA-bd_sf"/>
</dbReference>
<dbReference type="SUPFAM" id="SSF48008">
    <property type="entry name" value="GntR ligand-binding domain-like"/>
    <property type="match status" value="1"/>
</dbReference>
<keyword evidence="3" id="KW-0804">Transcription</keyword>
<dbReference type="InterPro" id="IPR000524">
    <property type="entry name" value="Tscrpt_reg_HTH_GntR"/>
</dbReference>
<dbReference type="InterPro" id="IPR008920">
    <property type="entry name" value="TF_FadR/GntR_C"/>
</dbReference>
<dbReference type="Gene3D" id="1.20.120.530">
    <property type="entry name" value="GntR ligand-binding domain-like"/>
    <property type="match status" value="1"/>
</dbReference>
<evidence type="ECO:0000256" key="2">
    <source>
        <dbReference type="ARBA" id="ARBA00023125"/>
    </source>
</evidence>